<sequence>MADMEPVKQNQDLEPEQKRKVFIGSLSYNIDENAFRDYWTKFGP</sequence>
<comment type="caution">
    <text evidence="1">The sequence shown here is derived from an EMBL/GenBank/DDBJ whole genome shotgun (WGS) entry which is preliminary data.</text>
</comment>
<feature type="non-terminal residue" evidence="1">
    <location>
        <position position="44"/>
    </location>
</feature>
<dbReference type="Proteomes" id="UP000663836">
    <property type="component" value="Unassembled WGS sequence"/>
</dbReference>
<dbReference type="SUPFAM" id="SSF54928">
    <property type="entry name" value="RNA-binding domain, RBD"/>
    <property type="match status" value="1"/>
</dbReference>
<dbReference type="InterPro" id="IPR035979">
    <property type="entry name" value="RBD_domain_sf"/>
</dbReference>
<protein>
    <recommendedName>
        <fullName evidence="3">RRM domain-containing protein</fullName>
    </recommendedName>
</protein>
<accession>A0A820KSV8</accession>
<proteinExistence type="predicted"/>
<dbReference type="AlphaFoldDB" id="A0A820KSV8"/>
<reference evidence="1" key="1">
    <citation type="submission" date="2021-02" db="EMBL/GenBank/DDBJ databases">
        <authorList>
            <person name="Nowell W R."/>
        </authorList>
    </citation>
    <scope>NUCLEOTIDE SEQUENCE</scope>
</reference>
<organism evidence="1 2">
    <name type="scientific">Rotaria sordida</name>
    <dbReference type="NCBI Taxonomy" id="392033"/>
    <lineage>
        <taxon>Eukaryota</taxon>
        <taxon>Metazoa</taxon>
        <taxon>Spiralia</taxon>
        <taxon>Gnathifera</taxon>
        <taxon>Rotifera</taxon>
        <taxon>Eurotatoria</taxon>
        <taxon>Bdelloidea</taxon>
        <taxon>Philodinida</taxon>
        <taxon>Philodinidae</taxon>
        <taxon>Rotaria</taxon>
    </lineage>
</organism>
<dbReference type="EMBL" id="CAJOBD010049900">
    <property type="protein sequence ID" value="CAF4348105.1"/>
    <property type="molecule type" value="Genomic_DNA"/>
</dbReference>
<evidence type="ECO:0008006" key="3">
    <source>
        <dbReference type="Google" id="ProtNLM"/>
    </source>
</evidence>
<dbReference type="GO" id="GO:0003676">
    <property type="term" value="F:nucleic acid binding"/>
    <property type="evidence" value="ECO:0007669"/>
    <property type="project" value="InterPro"/>
</dbReference>
<evidence type="ECO:0000313" key="1">
    <source>
        <dbReference type="EMBL" id="CAF4348105.1"/>
    </source>
</evidence>
<gene>
    <name evidence="1" type="ORF">JBS370_LOCUS41840</name>
</gene>
<dbReference type="Gene3D" id="3.30.70.330">
    <property type="match status" value="1"/>
</dbReference>
<evidence type="ECO:0000313" key="2">
    <source>
        <dbReference type="Proteomes" id="UP000663836"/>
    </source>
</evidence>
<dbReference type="InterPro" id="IPR012677">
    <property type="entry name" value="Nucleotide-bd_a/b_plait_sf"/>
</dbReference>
<name>A0A820KSV8_9BILA</name>